<name>A0A1G9KVR0_9BACT</name>
<dbReference type="AlphaFoldDB" id="A0A1G9KVR0"/>
<dbReference type="EMBL" id="FNGS01000002">
    <property type="protein sequence ID" value="SDL53557.1"/>
    <property type="molecule type" value="Genomic_DNA"/>
</dbReference>
<proteinExistence type="predicted"/>
<accession>A0A1G9KVR0</accession>
<dbReference type="Proteomes" id="UP000198901">
    <property type="component" value="Unassembled WGS sequence"/>
</dbReference>
<sequence length="374" mass="41573">MKYGVLFLILTLVVAGCIDPFNPSDANKDGKYLVINGFLNTGGDTSYISLSRTQGLSDKTVPTVVTGAVVRVVGDKGTTYTFTDKGSGNYFLAPRSFPVTENFMLTVNVGGKGYASEYVPVKQTPDIDSVSWRMYQSEGKMNFVVNTHDATGNTRFYRWKVEETYEFRSAYGSYILVKNGKIEPRAENLTTCWRTDLPGNIMIATSAKLTDDVIRNYPVVTILNASNKLLVKYSLLVRQYALTQDAYEYWDQLAKTTETTGGIFDPQPSVLTGNFHSVNNKDELVFGYFSAVSEKKKRITVTPADFKSWYPGSFPSCPSPPDTLEFMDIRSLIDDAGMIIGTIDEPPPSRYLIVPPVCADCRRMGGTLTKPSWF</sequence>
<evidence type="ECO:0000313" key="1">
    <source>
        <dbReference type="EMBL" id="SDL53557.1"/>
    </source>
</evidence>
<evidence type="ECO:0008006" key="3">
    <source>
        <dbReference type="Google" id="ProtNLM"/>
    </source>
</evidence>
<keyword evidence="2" id="KW-1185">Reference proteome</keyword>
<dbReference type="Pfam" id="PF14054">
    <property type="entry name" value="DUF4249"/>
    <property type="match status" value="1"/>
</dbReference>
<dbReference type="OrthoDB" id="1062680at2"/>
<dbReference type="InterPro" id="IPR025345">
    <property type="entry name" value="DUF4249"/>
</dbReference>
<dbReference type="RefSeq" id="WP_093198913.1">
    <property type="nucleotide sequence ID" value="NZ_FNGS01000002.1"/>
</dbReference>
<gene>
    <name evidence="1" type="ORF">SAMN04488090_1147</name>
</gene>
<dbReference type="PROSITE" id="PS51257">
    <property type="entry name" value="PROKAR_LIPOPROTEIN"/>
    <property type="match status" value="1"/>
</dbReference>
<evidence type="ECO:0000313" key="2">
    <source>
        <dbReference type="Proteomes" id="UP000198901"/>
    </source>
</evidence>
<organism evidence="1 2">
    <name type="scientific">Siphonobacter aquaeclarae</name>
    <dbReference type="NCBI Taxonomy" id="563176"/>
    <lineage>
        <taxon>Bacteria</taxon>
        <taxon>Pseudomonadati</taxon>
        <taxon>Bacteroidota</taxon>
        <taxon>Cytophagia</taxon>
        <taxon>Cytophagales</taxon>
        <taxon>Cytophagaceae</taxon>
        <taxon>Siphonobacter</taxon>
    </lineage>
</organism>
<reference evidence="1 2" key="1">
    <citation type="submission" date="2016-10" db="EMBL/GenBank/DDBJ databases">
        <authorList>
            <person name="de Groot N.N."/>
        </authorList>
    </citation>
    <scope>NUCLEOTIDE SEQUENCE [LARGE SCALE GENOMIC DNA]</scope>
    <source>
        <strain evidence="1 2">DSM 21668</strain>
    </source>
</reference>
<protein>
    <recommendedName>
        <fullName evidence="3">DUF4249 domain-containing protein</fullName>
    </recommendedName>
</protein>
<dbReference type="STRING" id="563176.SAMN04488090_1147"/>